<dbReference type="Proteomes" id="UP000203989">
    <property type="component" value="Segment"/>
</dbReference>
<sequence length="160" mass="17955">MSYSGSPSTSATDRVRLNVGDIWPDMEWLHDEDYQYFIDKNNGNENRATLDAARALLFALSRFTRERTGDIEVYGGDIFSNYLKALQLILKDPNIAISLAIPYAGGISREDMHENRVNFDNNSVLVATERSYLKLGCGSWQYNYDALNCQTAGGGHGLQF</sequence>
<keyword evidence="2" id="KW-1185">Reference proteome</keyword>
<gene>
    <name evidence="1" type="ORF">vB_PsyM_KIL1_0056</name>
</gene>
<name>A0A142IDJ8_9CAUD</name>
<evidence type="ECO:0000313" key="2">
    <source>
        <dbReference type="Proteomes" id="UP000203989"/>
    </source>
</evidence>
<evidence type="ECO:0000313" key="1">
    <source>
        <dbReference type="EMBL" id="AMR57303.1"/>
    </source>
</evidence>
<accession>A0A142IDJ8</accession>
<dbReference type="GeneID" id="28802449"/>
<organism evidence="1 2">
    <name type="scientific">Pseudomonas phage vB_PsyM_KIL1</name>
    <dbReference type="NCBI Taxonomy" id="1777065"/>
    <lineage>
        <taxon>Viruses</taxon>
        <taxon>Duplodnaviria</taxon>
        <taxon>Heunggongvirae</taxon>
        <taxon>Uroviricota</taxon>
        <taxon>Caudoviricetes</taxon>
        <taxon>Vandenendeviridae</taxon>
        <taxon>Gorskivirinae</taxon>
        <taxon>Flaumdravirus</taxon>
        <taxon>Flaumdravirus KIL4</taxon>
    </lineage>
</organism>
<dbReference type="KEGG" id="vg:28802449"/>
<dbReference type="OrthoDB" id="12086at10239"/>
<reference evidence="1 2" key="1">
    <citation type="journal article" date="2016" name="Front. Microbiol.">
        <title>Characterization of Novel Bacteriophages for Biocontrol of Bacterial Blight in Leek Caused by Pseudomonas syringae pv. porri.</title>
        <authorList>
            <person name="Rombouts S."/>
            <person name="Lavigne R."/>
        </authorList>
    </citation>
    <scope>NUCLEOTIDE SEQUENCE [LARGE SCALE GENOMIC DNA]</scope>
</reference>
<dbReference type="RefSeq" id="YP_009275985.1">
    <property type="nucleotide sequence ID" value="NC_030934.1"/>
</dbReference>
<dbReference type="EMBL" id="KU130126">
    <property type="protein sequence ID" value="AMR57303.1"/>
    <property type="molecule type" value="Genomic_DNA"/>
</dbReference>
<protein>
    <submittedName>
        <fullName evidence="1">Uncharacterized protein</fullName>
    </submittedName>
</protein>
<proteinExistence type="predicted"/>